<dbReference type="PRINTS" id="PR00385">
    <property type="entry name" value="P450"/>
</dbReference>
<dbReference type="PANTHER" id="PTHR47947">
    <property type="entry name" value="CYTOCHROME P450 82C3-RELATED"/>
    <property type="match status" value="1"/>
</dbReference>
<evidence type="ECO:0000256" key="11">
    <source>
        <dbReference type="PIRSR" id="PIRSR602401-1"/>
    </source>
</evidence>
<evidence type="ECO:0000256" key="3">
    <source>
        <dbReference type="ARBA" id="ARBA00022617"/>
    </source>
</evidence>
<protein>
    <submittedName>
        <fullName evidence="14">Cytochrome P450 82J9</fullName>
    </submittedName>
    <submittedName>
        <fullName evidence="13">Putative Cytochrome P450 family 82 subfamily C polypeptide 2</fullName>
    </submittedName>
</protein>
<evidence type="ECO:0000313" key="15">
    <source>
        <dbReference type="Proteomes" id="UP000593562"/>
    </source>
</evidence>
<evidence type="ECO:0000256" key="1">
    <source>
        <dbReference type="ARBA" id="ARBA00004167"/>
    </source>
</evidence>
<dbReference type="InterPro" id="IPR002401">
    <property type="entry name" value="Cyt_P450_E_grp-I"/>
</dbReference>
<sequence length="464" mass="52352">MSSLADKYGSIFMVRLGMQRALVISDAEAVKECFTTNDKAFASRPSTSQGKYLASDHKAFAFAPYGNYWRDTRKLAVLKLLSVQSLKTLRHHQASEVNALMSDLHFVCTNNGGAAAAGTKVKMNEWLERTTFNVITKIISGKRYFGLNNNEEARRVGKIIKEFMFIVGSLVPSDFIPFLGLIDFLTPQVKSMKRIANELDSLILNWIREHELQRRKGTRDPSKNQDFIDVMLSEIKDDSTYGFSRELVILATSKNLILGGSESTSNALTWALSNILNNKNMLKLAQEELDSKVGRDRWVDESDLESLVYVDAISKETLRLYPPAPMSFPHESMEDCTIGGYHIPKGTRLMVNVWKLQRDPKIWSNPEVFMPERFLTTYSNVDVYGQQFEYQPFGSGRRSCPGTLFAMQVMNLTLARLIQGFDLKTPSDGPVDMSEGPSISLPRATPLEVVVKPRLSPELYKMLN</sequence>
<reference evidence="13 15" key="2">
    <citation type="journal article" date="2020" name="Nat. Commun.">
        <title>Genome of Tripterygium wilfordii and identification of cytochrome P450 involved in triptolide biosynthesis.</title>
        <authorList>
            <person name="Tu L."/>
            <person name="Su P."/>
            <person name="Zhang Z."/>
            <person name="Gao L."/>
            <person name="Wang J."/>
            <person name="Hu T."/>
            <person name="Zhou J."/>
            <person name="Zhang Y."/>
            <person name="Zhao Y."/>
            <person name="Liu Y."/>
            <person name="Song Y."/>
            <person name="Tong Y."/>
            <person name="Lu Y."/>
            <person name="Yang J."/>
            <person name="Xu C."/>
            <person name="Jia M."/>
            <person name="Peters R.J."/>
            <person name="Huang L."/>
            <person name="Gao W."/>
        </authorList>
    </citation>
    <scope>NUCLEOTIDE SEQUENCE [LARGE SCALE GENOMIC DNA]</scope>
    <source>
        <strain evidence="15">cv. XIE 37</strain>
        <strain evidence="13">XIE 37</strain>
        <tissue evidence="13">Leaf</tissue>
    </source>
</reference>
<dbReference type="InterPro" id="IPR036396">
    <property type="entry name" value="Cyt_P450_sf"/>
</dbReference>
<dbReference type="Gene3D" id="1.10.630.10">
    <property type="entry name" value="Cytochrome P450"/>
    <property type="match status" value="1"/>
</dbReference>
<dbReference type="GO" id="GO:0016705">
    <property type="term" value="F:oxidoreductase activity, acting on paired donors, with incorporation or reduction of molecular oxygen"/>
    <property type="evidence" value="ECO:0007669"/>
    <property type="project" value="InterPro"/>
</dbReference>
<dbReference type="GO" id="GO:0005506">
    <property type="term" value="F:iron ion binding"/>
    <property type="evidence" value="ECO:0007669"/>
    <property type="project" value="InterPro"/>
</dbReference>
<dbReference type="PROSITE" id="PS00086">
    <property type="entry name" value="CYTOCHROME_P450"/>
    <property type="match status" value="1"/>
</dbReference>
<keyword evidence="6" id="KW-1133">Transmembrane helix</keyword>
<dbReference type="EMBL" id="JAAARO010000021">
    <property type="protein sequence ID" value="KAF5728096.1"/>
    <property type="molecule type" value="Genomic_DNA"/>
</dbReference>
<proteinExistence type="evidence at transcript level"/>
<dbReference type="GO" id="GO:0020037">
    <property type="term" value="F:heme binding"/>
    <property type="evidence" value="ECO:0007669"/>
    <property type="project" value="InterPro"/>
</dbReference>
<reference evidence="14" key="1">
    <citation type="submission" date="2019-11" db="EMBL/GenBank/DDBJ databases">
        <authorList>
            <person name="Zhou J.W."/>
        </authorList>
    </citation>
    <scope>NUCLEOTIDE SEQUENCE</scope>
</reference>
<keyword evidence="15" id="KW-1185">Reference proteome</keyword>
<dbReference type="GO" id="GO:0016020">
    <property type="term" value="C:membrane"/>
    <property type="evidence" value="ECO:0007669"/>
    <property type="project" value="UniProtKB-SubCell"/>
</dbReference>
<dbReference type="SUPFAM" id="SSF48264">
    <property type="entry name" value="Cytochrome P450"/>
    <property type="match status" value="1"/>
</dbReference>
<evidence type="ECO:0000313" key="13">
    <source>
        <dbReference type="EMBL" id="KAF5728096.1"/>
    </source>
</evidence>
<dbReference type="Proteomes" id="UP000593562">
    <property type="component" value="Unassembled WGS sequence"/>
</dbReference>
<evidence type="ECO:0000256" key="8">
    <source>
        <dbReference type="ARBA" id="ARBA00023004"/>
    </source>
</evidence>
<organism evidence="13 15">
    <name type="scientific">Tripterygium wilfordii</name>
    <name type="common">Thunder God vine</name>
    <dbReference type="NCBI Taxonomy" id="458696"/>
    <lineage>
        <taxon>Eukaryota</taxon>
        <taxon>Viridiplantae</taxon>
        <taxon>Streptophyta</taxon>
        <taxon>Embryophyta</taxon>
        <taxon>Tracheophyta</taxon>
        <taxon>Spermatophyta</taxon>
        <taxon>Magnoliopsida</taxon>
        <taxon>eudicotyledons</taxon>
        <taxon>Gunneridae</taxon>
        <taxon>Pentapetalae</taxon>
        <taxon>rosids</taxon>
        <taxon>fabids</taxon>
        <taxon>Celastrales</taxon>
        <taxon>Celastraceae</taxon>
        <taxon>Tripterygium</taxon>
    </lineage>
</organism>
<dbReference type="EMBL" id="MN738195">
    <property type="protein sequence ID" value="QUN00520.1"/>
    <property type="molecule type" value="mRNA"/>
</dbReference>
<evidence type="ECO:0000256" key="12">
    <source>
        <dbReference type="RuleBase" id="RU000461"/>
    </source>
</evidence>
<dbReference type="InParanoid" id="A0A7J7C2V8"/>
<evidence type="ECO:0000256" key="2">
    <source>
        <dbReference type="ARBA" id="ARBA00010617"/>
    </source>
</evidence>
<evidence type="ECO:0000256" key="9">
    <source>
        <dbReference type="ARBA" id="ARBA00023033"/>
    </source>
</evidence>
<dbReference type="Pfam" id="PF00067">
    <property type="entry name" value="p450"/>
    <property type="match status" value="1"/>
</dbReference>
<name>A0A7J7C2V8_TRIWF</name>
<dbReference type="PANTHER" id="PTHR47947:SF1">
    <property type="entry name" value="CYTOCHROME P450 82E3"/>
    <property type="match status" value="1"/>
</dbReference>
<evidence type="ECO:0000256" key="10">
    <source>
        <dbReference type="ARBA" id="ARBA00023136"/>
    </source>
</evidence>
<dbReference type="FunCoup" id="A0A7J7C2V8">
    <property type="interactions" value="201"/>
</dbReference>
<keyword evidence="5 11" id="KW-0479">Metal-binding</keyword>
<accession>A0A7J7C2V8</accession>
<evidence type="ECO:0000256" key="7">
    <source>
        <dbReference type="ARBA" id="ARBA00023002"/>
    </source>
</evidence>
<keyword evidence="10" id="KW-0472">Membrane</keyword>
<dbReference type="InterPro" id="IPR050651">
    <property type="entry name" value="Plant_Cytochrome_P450_Monoox"/>
</dbReference>
<keyword evidence="9 12" id="KW-0503">Monooxygenase</keyword>
<dbReference type="InterPro" id="IPR017972">
    <property type="entry name" value="Cyt_P450_CS"/>
</dbReference>
<dbReference type="PRINTS" id="PR00463">
    <property type="entry name" value="EP450I"/>
</dbReference>
<comment type="cofactor">
    <cofactor evidence="11">
        <name>heme</name>
        <dbReference type="ChEBI" id="CHEBI:30413"/>
    </cofactor>
</comment>
<dbReference type="FunFam" id="1.10.630.10:FF:000026">
    <property type="entry name" value="Cytochrome P450 82C4"/>
    <property type="match status" value="1"/>
</dbReference>
<keyword evidence="8 11" id="KW-0408">Iron</keyword>
<dbReference type="InterPro" id="IPR001128">
    <property type="entry name" value="Cyt_P450"/>
</dbReference>
<comment type="similarity">
    <text evidence="2 12">Belongs to the cytochrome P450 family.</text>
</comment>
<evidence type="ECO:0000256" key="4">
    <source>
        <dbReference type="ARBA" id="ARBA00022692"/>
    </source>
</evidence>
<evidence type="ECO:0000256" key="6">
    <source>
        <dbReference type="ARBA" id="ARBA00022989"/>
    </source>
</evidence>
<dbReference type="GO" id="GO:0004497">
    <property type="term" value="F:monooxygenase activity"/>
    <property type="evidence" value="ECO:0007669"/>
    <property type="project" value="UniProtKB-KW"/>
</dbReference>
<comment type="subcellular location">
    <subcellularLocation>
        <location evidence="1">Membrane</location>
        <topology evidence="1">Single-pass membrane protein</topology>
    </subcellularLocation>
</comment>
<keyword evidence="4" id="KW-0812">Transmembrane</keyword>
<gene>
    <name evidence="13" type="ORF">HS088_TW21G00239</name>
</gene>
<keyword evidence="7 12" id="KW-0560">Oxidoreductase</keyword>
<evidence type="ECO:0000256" key="5">
    <source>
        <dbReference type="ARBA" id="ARBA00022723"/>
    </source>
</evidence>
<dbReference type="AlphaFoldDB" id="A0A7J7C2V8"/>
<feature type="binding site" description="axial binding residue" evidence="11">
    <location>
        <position position="400"/>
    </location>
    <ligand>
        <name>heme</name>
        <dbReference type="ChEBI" id="CHEBI:30413"/>
    </ligand>
    <ligandPart>
        <name>Fe</name>
        <dbReference type="ChEBI" id="CHEBI:18248"/>
    </ligandPart>
</feature>
<keyword evidence="3 11" id="KW-0349">Heme</keyword>
<evidence type="ECO:0000313" key="14">
    <source>
        <dbReference type="EMBL" id="QUN00520.1"/>
    </source>
</evidence>